<keyword evidence="2" id="KW-1185">Reference proteome</keyword>
<dbReference type="AlphaFoldDB" id="A0A0M9GPV9"/>
<sequence length="220" mass="24631">MRYAIYYTPPKDAPLSQCVATWLGRNAFTGETIETTHGLDDLLVSPRKYGFHGTLKAPFHLAKGVREDDLIELFDTFAQNHSAFTLPNVQLSKLGPFFALTPSAPNGQLETLGSEAVRTFEPMRAPLSQADIERRNPAKLSGQQRAYLERWGYPYVMDEFRFHLTLTGPVDDADSSRVEEAIKTHFEAFLDKPLPIETLGLFAEQERGGPFSVLRVASLL</sequence>
<dbReference type="OrthoDB" id="4954742at2"/>
<evidence type="ECO:0008006" key="3">
    <source>
        <dbReference type="Google" id="ProtNLM"/>
    </source>
</evidence>
<dbReference type="InterPro" id="IPR009389">
    <property type="entry name" value="DUF1045"/>
</dbReference>
<dbReference type="STRING" id="1514904.SU32_02415"/>
<accession>A0A0M9GPV9</accession>
<dbReference type="NCBIfam" id="TIGR03223">
    <property type="entry name" value="Phn_opern_protn"/>
    <property type="match status" value="1"/>
</dbReference>
<dbReference type="PATRIC" id="fig|1514904.3.peg.1685"/>
<gene>
    <name evidence="1" type="ORF">SU32_02415</name>
</gene>
<dbReference type="Proteomes" id="UP000038011">
    <property type="component" value="Unassembled WGS sequence"/>
</dbReference>
<comment type="caution">
    <text evidence="1">The sequence shown here is derived from an EMBL/GenBank/DDBJ whole genome shotgun (WGS) entry which is preliminary data.</text>
</comment>
<protein>
    <recommendedName>
        <fullName evidence="3">Phosphonate metabolism protein</fullName>
    </recommendedName>
</protein>
<evidence type="ECO:0000313" key="2">
    <source>
        <dbReference type="Proteomes" id="UP000038011"/>
    </source>
</evidence>
<reference evidence="1 2" key="1">
    <citation type="submission" date="2015-01" db="EMBL/GenBank/DDBJ databases">
        <title>Ahrensia donghaiensis sp. nov., a novel dimethylsulphoniopropionate-cleavage bacterium isolated from seawater and emended descriptions of the genus Ahrensia and Ahrensia kielensis.</title>
        <authorList>
            <person name="Liu J."/>
        </authorList>
    </citation>
    <scope>NUCLEOTIDE SEQUENCE [LARGE SCALE GENOMIC DNA]</scope>
    <source>
        <strain evidence="1 2">LZD062</strain>
    </source>
</reference>
<dbReference type="RefSeq" id="WP_053997730.1">
    <property type="nucleotide sequence ID" value="NZ_JXMU01000002.1"/>
</dbReference>
<dbReference type="EMBL" id="JXMU01000002">
    <property type="protein sequence ID" value="KPB02619.1"/>
    <property type="molecule type" value="Genomic_DNA"/>
</dbReference>
<dbReference type="PIRSF" id="PIRSF033328">
    <property type="entry name" value="Phest_Mll4975"/>
    <property type="match status" value="1"/>
</dbReference>
<proteinExistence type="predicted"/>
<name>A0A0M9GPV9_9HYPH</name>
<evidence type="ECO:0000313" key="1">
    <source>
        <dbReference type="EMBL" id="KPB02619.1"/>
    </source>
</evidence>
<organism evidence="1 2">
    <name type="scientific">Ahrensia marina</name>
    <dbReference type="NCBI Taxonomy" id="1514904"/>
    <lineage>
        <taxon>Bacteria</taxon>
        <taxon>Pseudomonadati</taxon>
        <taxon>Pseudomonadota</taxon>
        <taxon>Alphaproteobacteria</taxon>
        <taxon>Hyphomicrobiales</taxon>
        <taxon>Ahrensiaceae</taxon>
        <taxon>Ahrensia</taxon>
    </lineage>
</organism>
<dbReference type="Pfam" id="PF06299">
    <property type="entry name" value="DUF1045"/>
    <property type="match status" value="1"/>
</dbReference>